<accession>A0A248TE24</accession>
<evidence type="ECO:0000256" key="9">
    <source>
        <dbReference type="ARBA" id="ARBA00023002"/>
    </source>
</evidence>
<keyword evidence="7 11" id="KW-0285">Flavoprotein</keyword>
<keyword evidence="9 11" id="KW-0560">Oxidoreductase</keyword>
<dbReference type="InterPro" id="IPR002937">
    <property type="entry name" value="Amino_oxidase"/>
</dbReference>
<evidence type="ECO:0000256" key="2">
    <source>
        <dbReference type="ARBA" id="ARBA00001974"/>
    </source>
</evidence>
<keyword evidence="10 11" id="KW-0350">Heme biosynthesis</keyword>
<comment type="catalytic activity">
    <reaction evidence="1">
        <text>coproporphyrinogen III + 3 O2 = coproporphyrin III + 3 H2O2</text>
        <dbReference type="Rhea" id="RHEA:43436"/>
        <dbReference type="ChEBI" id="CHEBI:15379"/>
        <dbReference type="ChEBI" id="CHEBI:16240"/>
        <dbReference type="ChEBI" id="CHEBI:57309"/>
        <dbReference type="ChEBI" id="CHEBI:131725"/>
        <dbReference type="EC" id="1.3.3.15"/>
    </reaction>
    <physiologicalReaction direction="left-to-right" evidence="1">
        <dbReference type="Rhea" id="RHEA:43437"/>
    </physiologicalReaction>
</comment>
<keyword evidence="14" id="KW-1185">Reference proteome</keyword>
<dbReference type="Gene3D" id="3.50.50.60">
    <property type="entry name" value="FAD/NAD(P)-binding domain"/>
    <property type="match status" value="1"/>
</dbReference>
<reference evidence="13 14" key="1">
    <citation type="submission" date="2017-08" db="EMBL/GenBank/DDBJ databases">
        <title>Complete Genome Sequence of Bacillus kochii Oregon-R-modENCODE STRAIN BDGP4, isolated from Drosophila melanogaster gut.</title>
        <authorList>
            <person name="Wan K.H."/>
            <person name="Yu C."/>
            <person name="Park S."/>
            <person name="Hammonds A.S."/>
            <person name="Booth B.W."/>
            <person name="Celniker S.E."/>
        </authorList>
    </citation>
    <scope>NUCLEOTIDE SEQUENCE [LARGE SCALE GENOMIC DNA]</scope>
    <source>
        <strain evidence="13 14">BDGP4</strain>
    </source>
</reference>
<evidence type="ECO:0000259" key="12">
    <source>
        <dbReference type="Pfam" id="PF01593"/>
    </source>
</evidence>
<dbReference type="PANTHER" id="PTHR42923">
    <property type="entry name" value="PROTOPORPHYRINOGEN OXIDASE"/>
    <property type="match status" value="1"/>
</dbReference>
<dbReference type="SUPFAM" id="SSF54373">
    <property type="entry name" value="FAD-linked reductases, C-terminal domain"/>
    <property type="match status" value="1"/>
</dbReference>
<name>A0A248TE24_9BACI</name>
<feature type="domain" description="Amine oxidase" evidence="12">
    <location>
        <begin position="13"/>
        <end position="457"/>
    </location>
</feature>
<evidence type="ECO:0000256" key="8">
    <source>
        <dbReference type="ARBA" id="ARBA00022827"/>
    </source>
</evidence>
<comment type="subcellular location">
    <subcellularLocation>
        <location evidence="11">Cytoplasm</location>
    </subcellularLocation>
</comment>
<evidence type="ECO:0000256" key="1">
    <source>
        <dbReference type="ARBA" id="ARBA00001755"/>
    </source>
</evidence>
<evidence type="ECO:0000256" key="11">
    <source>
        <dbReference type="RuleBase" id="RU364052"/>
    </source>
</evidence>
<dbReference type="InterPro" id="IPR004572">
    <property type="entry name" value="Protoporphyrinogen_oxidase"/>
</dbReference>
<dbReference type="InterPro" id="IPR050464">
    <property type="entry name" value="Zeta_carotene_desat/Oxidored"/>
</dbReference>
<evidence type="ECO:0000256" key="3">
    <source>
        <dbReference type="ARBA" id="ARBA00004744"/>
    </source>
</evidence>
<organism evidence="13 14">
    <name type="scientific">Cytobacillus kochii</name>
    <dbReference type="NCBI Taxonomy" id="859143"/>
    <lineage>
        <taxon>Bacteria</taxon>
        <taxon>Bacillati</taxon>
        <taxon>Bacillota</taxon>
        <taxon>Bacilli</taxon>
        <taxon>Bacillales</taxon>
        <taxon>Bacillaceae</taxon>
        <taxon>Cytobacillus</taxon>
    </lineage>
</organism>
<comment type="cofactor">
    <cofactor evidence="2 11">
        <name>FAD</name>
        <dbReference type="ChEBI" id="CHEBI:57692"/>
    </cofactor>
</comment>
<keyword evidence="8 11" id="KW-0274">FAD</keyword>
<dbReference type="EC" id="1.3.3.15" evidence="5 11"/>
<proteinExistence type="inferred from homology"/>
<evidence type="ECO:0000313" key="14">
    <source>
        <dbReference type="Proteomes" id="UP000215137"/>
    </source>
</evidence>
<dbReference type="Proteomes" id="UP000215137">
    <property type="component" value="Chromosome"/>
</dbReference>
<dbReference type="KEGG" id="bko:CKF48_03470"/>
<dbReference type="InterPro" id="IPR036188">
    <property type="entry name" value="FAD/NAD-bd_sf"/>
</dbReference>
<evidence type="ECO:0000313" key="13">
    <source>
        <dbReference type="EMBL" id="ASV66465.1"/>
    </source>
</evidence>
<dbReference type="SUPFAM" id="SSF51905">
    <property type="entry name" value="FAD/NAD(P)-binding domain"/>
    <property type="match status" value="1"/>
</dbReference>
<dbReference type="PANTHER" id="PTHR42923:SF3">
    <property type="entry name" value="PROTOPORPHYRINOGEN OXIDASE"/>
    <property type="match status" value="1"/>
</dbReference>
<dbReference type="OrthoDB" id="9805195at2"/>
<dbReference type="RefSeq" id="WP_095370040.1">
    <property type="nucleotide sequence ID" value="NZ_CP022983.1"/>
</dbReference>
<dbReference type="GO" id="GO:0004729">
    <property type="term" value="F:oxygen-dependent protoporphyrinogen oxidase activity"/>
    <property type="evidence" value="ECO:0007669"/>
    <property type="project" value="UniProtKB-UniRule"/>
</dbReference>
<dbReference type="Gene3D" id="3.90.660.20">
    <property type="entry name" value="Protoporphyrinogen oxidase, mitochondrial, domain 2"/>
    <property type="match status" value="1"/>
</dbReference>
<dbReference type="NCBIfam" id="TIGR00562">
    <property type="entry name" value="proto_IX_ox"/>
    <property type="match status" value="1"/>
</dbReference>
<dbReference type="UniPathway" id="UPA00252"/>
<keyword evidence="11" id="KW-0963">Cytoplasm</keyword>
<dbReference type="GO" id="GO:0006783">
    <property type="term" value="P:heme biosynthetic process"/>
    <property type="evidence" value="ECO:0007669"/>
    <property type="project" value="UniProtKB-UniRule"/>
</dbReference>
<dbReference type="EMBL" id="CP022983">
    <property type="protein sequence ID" value="ASV66465.1"/>
    <property type="molecule type" value="Genomic_DNA"/>
</dbReference>
<dbReference type="Gene3D" id="1.10.3110.10">
    <property type="entry name" value="protoporphyrinogen ix oxidase, domain 3"/>
    <property type="match status" value="1"/>
</dbReference>
<evidence type="ECO:0000256" key="5">
    <source>
        <dbReference type="ARBA" id="ARBA00012402"/>
    </source>
</evidence>
<dbReference type="Pfam" id="PF01593">
    <property type="entry name" value="Amino_oxidase"/>
    <property type="match status" value="1"/>
</dbReference>
<comment type="function">
    <text evidence="11">Involved in coproporphyrin-dependent heme b biosynthesis. Catalyzes the oxidation of coproporphyrinogen III to coproporphyrin III.</text>
</comment>
<sequence>METVLIVGGGINGLSAAHELQKWKNANNRDIRIILTEAQNHLGGKIKTVEADGFMMETGADSIVSRKVMGREIFSELNLSDEVVYNGTGRSYLFTDGEIKPIPVDAVFGIPTSIESLAKTTLVSAEGKVRALKDVYHHKNPFTVEDSIGDFLTYYFGEELVEKQIAPVLSGVYSGKLQDLTISSTLPAVFEYKKKYGSIIMGFNDHKEKYQSSGERKFLSFKNGLSTIIDAYEKSLGAVEIKKGYEAQSIQKVKQHYKVSFSNGEVMKADHIVLSTPHQVAQQLLDDAALNQYFSNMKNSSLISVYIGFDVPDAVLPKDGTGFITSSNNELHCNACTWTSRKWKHTSKSGNLLVRLFYKSSHPSFASVKDMEDTGLLDLAREDLQKSLKLTAEPIVWEITKWNELMPTYTLDHPHLIKGIEQTLIEKYPGVYIAGSSYYGSGIPDCMENGIEVARRITATL</sequence>
<evidence type="ECO:0000256" key="10">
    <source>
        <dbReference type="ARBA" id="ARBA00023133"/>
    </source>
</evidence>
<comment type="pathway">
    <text evidence="3 11">Porphyrin-containing compound metabolism; protoheme biosynthesis.</text>
</comment>
<comment type="similarity">
    <text evidence="4 11">Belongs to the protoporphyrinogen/coproporphyrinogen oxidase family. Coproporphyrinogen III oxidase subfamily.</text>
</comment>
<evidence type="ECO:0000256" key="6">
    <source>
        <dbReference type="ARBA" id="ARBA00019046"/>
    </source>
</evidence>
<dbReference type="AlphaFoldDB" id="A0A248TE24"/>
<evidence type="ECO:0000256" key="4">
    <source>
        <dbReference type="ARBA" id="ARBA00008310"/>
    </source>
</evidence>
<evidence type="ECO:0000256" key="7">
    <source>
        <dbReference type="ARBA" id="ARBA00022630"/>
    </source>
</evidence>
<dbReference type="GO" id="GO:0005737">
    <property type="term" value="C:cytoplasm"/>
    <property type="evidence" value="ECO:0007669"/>
    <property type="project" value="UniProtKB-SubCell"/>
</dbReference>
<gene>
    <name evidence="13" type="primary">hemG</name>
    <name evidence="13" type="ORF">CKF48_03470</name>
</gene>
<protein>
    <recommendedName>
        <fullName evidence="6 11">Coproporphyrinogen III oxidase</fullName>
        <ecNumber evidence="5 11">1.3.3.15</ecNumber>
    </recommendedName>
</protein>